<feature type="region of interest" description="Disordered" evidence="8">
    <location>
        <begin position="351"/>
        <end position="377"/>
    </location>
</feature>
<keyword evidence="11" id="KW-1185">Reference proteome</keyword>
<accession>A0ABP1S3A6</accession>
<evidence type="ECO:0000256" key="4">
    <source>
        <dbReference type="ARBA" id="ARBA00023155"/>
    </source>
</evidence>
<sequence>MYTTYQSEGNTGNSFYTHPSSCHNKQTSTEEVSSGTPLQHSTAVSENGPPPPPPTDLYYPYGPRYWGNNWPTTINDLANYYHHVSQQGPAGYYNHHGSQYPYGNGSFTVNHLPQPHQRPFMEGSENEGMTFSPLQDASNNNNNSPAYPCFTDPSCQSEKAPKELAQTPDVTSEPADADEGEEGRRSPSQSSKQGMESLSVTPNVPADCVHHSPIQPRETSNEPQSMSLLSANKQEQNETAGTTTTISNFNSNSCATSTLAHHLNDSDHMSPGLGASNNVGQVDDHHYQQQQHTQEHHQQQQLGCTSNESSSDVVHTYQHQHHLRPIPRPYPSTPKCGGSKIANIYDEQNNIVTSSPSTSSSTADASLSHHQSIENKESMPMISYEIVQRSPATPVYGMNGDVDDRCGRGSNNDICSSNNNSLNPLRQPPYLSPGGFSSNKSFCSGPEGDSPPSPLQFQGNNNNIVGNFPWMKLPAFGDPSNINPSTGKRMRQTYTRSQTLELEKEFHFNKYLTRRRRIEIATVLGLTERQIKIWFQNRRMKAKKDLKVGGGTTTRGDGLISYPGNIRLSSPNPTVIPENHSLLLQQQHQNQHQQLHQNHLQHHNHKQLQEQEQFGGQLCHIQSQENEHENDKAHHLGQVPSSQHHPFFHHFPRYPNPSEQQQQGTSNVSNGEVAEAKVLSESEKQELKSSSLSLDYIKQEDCHQDEVASAVDTIIMPKFMDTSDEEDGDDDDDLDTKWI</sequence>
<feature type="region of interest" description="Disordered" evidence="8">
    <location>
        <begin position="1"/>
        <end position="56"/>
    </location>
</feature>
<feature type="region of interest" description="Disordered" evidence="8">
    <location>
        <begin position="625"/>
        <end position="672"/>
    </location>
</feature>
<dbReference type="Proteomes" id="UP001642540">
    <property type="component" value="Unassembled WGS sequence"/>
</dbReference>
<dbReference type="InterPro" id="IPR001356">
    <property type="entry name" value="HD"/>
</dbReference>
<evidence type="ECO:0000256" key="3">
    <source>
        <dbReference type="ARBA" id="ARBA00023125"/>
    </source>
</evidence>
<proteinExistence type="predicted"/>
<dbReference type="InterPro" id="IPR017970">
    <property type="entry name" value="Homeobox_CS"/>
</dbReference>
<dbReference type="SUPFAM" id="SSF46689">
    <property type="entry name" value="Homeodomain-like"/>
    <property type="match status" value="1"/>
</dbReference>
<feature type="compositionally biased region" description="Low complexity" evidence="8">
    <location>
        <begin position="353"/>
        <end position="368"/>
    </location>
</feature>
<feature type="region of interest" description="Disordered" evidence="8">
    <location>
        <begin position="285"/>
        <end position="311"/>
    </location>
</feature>
<feature type="domain" description="Homeobox" evidence="9">
    <location>
        <begin position="485"/>
        <end position="545"/>
    </location>
</feature>
<feature type="compositionally biased region" description="Polar residues" evidence="8">
    <location>
        <begin position="127"/>
        <end position="137"/>
    </location>
</feature>
<feature type="compositionally biased region" description="Acidic residues" evidence="8">
    <location>
        <begin position="722"/>
        <end position="739"/>
    </location>
</feature>
<evidence type="ECO:0000256" key="7">
    <source>
        <dbReference type="RuleBase" id="RU000682"/>
    </source>
</evidence>
<feature type="region of interest" description="Disordered" evidence="8">
    <location>
        <begin position="116"/>
        <end position="251"/>
    </location>
</feature>
<keyword evidence="3 6" id="KW-0238">DNA-binding</keyword>
<dbReference type="InterPro" id="IPR020479">
    <property type="entry name" value="HD_metazoa"/>
</dbReference>
<keyword evidence="2" id="KW-0217">Developmental protein</keyword>
<dbReference type="EMBL" id="CAXLJM020000148">
    <property type="protein sequence ID" value="CAL8142200.1"/>
    <property type="molecule type" value="Genomic_DNA"/>
</dbReference>
<evidence type="ECO:0000313" key="11">
    <source>
        <dbReference type="Proteomes" id="UP001642540"/>
    </source>
</evidence>
<feature type="compositionally biased region" description="Polar residues" evidence="8">
    <location>
        <begin position="657"/>
        <end position="670"/>
    </location>
</feature>
<feature type="region of interest" description="Disordered" evidence="8">
    <location>
        <begin position="430"/>
        <end position="453"/>
    </location>
</feature>
<feature type="region of interest" description="Disordered" evidence="8">
    <location>
        <begin position="708"/>
        <end position="739"/>
    </location>
</feature>
<comment type="caution">
    <text evidence="10">The sequence shown here is derived from an EMBL/GenBank/DDBJ whole genome shotgun (WGS) entry which is preliminary data.</text>
</comment>
<dbReference type="Gene3D" id="1.10.10.60">
    <property type="entry name" value="Homeodomain-like"/>
    <property type="match status" value="1"/>
</dbReference>
<evidence type="ECO:0000259" key="9">
    <source>
        <dbReference type="PROSITE" id="PS50071"/>
    </source>
</evidence>
<reference evidence="10 11" key="1">
    <citation type="submission" date="2024-08" db="EMBL/GenBank/DDBJ databases">
        <authorList>
            <person name="Cucini C."/>
            <person name="Frati F."/>
        </authorList>
    </citation>
    <scope>NUCLEOTIDE SEQUENCE [LARGE SCALE GENOMIC DNA]</scope>
</reference>
<dbReference type="PROSITE" id="PS00027">
    <property type="entry name" value="HOMEOBOX_1"/>
    <property type="match status" value="1"/>
</dbReference>
<feature type="region of interest" description="Disordered" evidence="8">
    <location>
        <begin position="587"/>
        <end position="613"/>
    </location>
</feature>
<dbReference type="CDD" id="cd00086">
    <property type="entry name" value="homeodomain"/>
    <property type="match status" value="1"/>
</dbReference>
<feature type="compositionally biased region" description="Polar residues" evidence="8">
    <location>
        <begin position="186"/>
        <end position="202"/>
    </location>
</feature>
<feature type="compositionally biased region" description="Polar residues" evidence="8">
    <location>
        <begin position="1"/>
        <end position="45"/>
    </location>
</feature>
<evidence type="ECO:0000313" key="10">
    <source>
        <dbReference type="EMBL" id="CAL8142200.1"/>
    </source>
</evidence>
<dbReference type="PRINTS" id="PR00024">
    <property type="entry name" value="HOMEOBOX"/>
</dbReference>
<evidence type="ECO:0000256" key="8">
    <source>
        <dbReference type="SAM" id="MobiDB-lite"/>
    </source>
</evidence>
<protein>
    <recommendedName>
        <fullName evidence="9">Homeobox domain-containing protein</fullName>
    </recommendedName>
</protein>
<evidence type="ECO:0000256" key="1">
    <source>
        <dbReference type="ARBA" id="ARBA00004123"/>
    </source>
</evidence>
<dbReference type="PROSITE" id="PS50071">
    <property type="entry name" value="HOMEOBOX_2"/>
    <property type="match status" value="1"/>
</dbReference>
<dbReference type="PRINTS" id="PR00031">
    <property type="entry name" value="HTHREPRESSR"/>
</dbReference>
<feature type="compositionally biased region" description="Polar residues" evidence="8">
    <location>
        <begin position="302"/>
        <end position="311"/>
    </location>
</feature>
<name>A0ABP1S3A6_9HEXA</name>
<dbReference type="Pfam" id="PF00046">
    <property type="entry name" value="Homeodomain"/>
    <property type="match status" value="1"/>
</dbReference>
<feature type="compositionally biased region" description="Low complexity" evidence="8">
    <location>
        <begin position="587"/>
        <end position="598"/>
    </location>
</feature>
<dbReference type="SMART" id="SM00389">
    <property type="entry name" value="HOX"/>
    <property type="match status" value="1"/>
</dbReference>
<feature type="compositionally biased region" description="Low complexity" evidence="8">
    <location>
        <begin position="242"/>
        <end position="251"/>
    </location>
</feature>
<comment type="subcellular location">
    <subcellularLocation>
        <location evidence="1 6 7">Nucleus</location>
    </subcellularLocation>
</comment>
<evidence type="ECO:0000256" key="5">
    <source>
        <dbReference type="ARBA" id="ARBA00023242"/>
    </source>
</evidence>
<dbReference type="InterPro" id="IPR000047">
    <property type="entry name" value="HTH_motif"/>
</dbReference>
<gene>
    <name evidence="10" type="ORF">ODALV1_LOCUS28973</name>
</gene>
<keyword evidence="5 6" id="KW-0539">Nucleus</keyword>
<evidence type="ECO:0000256" key="2">
    <source>
        <dbReference type="ARBA" id="ARBA00022473"/>
    </source>
</evidence>
<feature type="compositionally biased region" description="Basic and acidic residues" evidence="8">
    <location>
        <begin position="285"/>
        <end position="298"/>
    </location>
</feature>
<feature type="compositionally biased region" description="Basic and acidic residues" evidence="8">
    <location>
        <begin position="625"/>
        <end position="634"/>
    </location>
</feature>
<dbReference type="PANTHER" id="PTHR45659:SF22">
    <property type="entry name" value="HOMEOTIC PROTEIN ANTENNAPEDIA-RELATED"/>
    <property type="match status" value="1"/>
</dbReference>
<organism evidence="10 11">
    <name type="scientific">Orchesella dallaii</name>
    <dbReference type="NCBI Taxonomy" id="48710"/>
    <lineage>
        <taxon>Eukaryota</taxon>
        <taxon>Metazoa</taxon>
        <taxon>Ecdysozoa</taxon>
        <taxon>Arthropoda</taxon>
        <taxon>Hexapoda</taxon>
        <taxon>Collembola</taxon>
        <taxon>Entomobryomorpha</taxon>
        <taxon>Entomobryoidea</taxon>
        <taxon>Orchesellidae</taxon>
        <taxon>Orchesellinae</taxon>
        <taxon>Orchesella</taxon>
    </lineage>
</organism>
<feature type="compositionally biased region" description="Polar residues" evidence="8">
    <location>
        <begin position="217"/>
        <end position="241"/>
    </location>
</feature>
<keyword evidence="4 6" id="KW-0371">Homeobox</keyword>
<dbReference type="InterPro" id="IPR009057">
    <property type="entry name" value="Homeodomain-like_sf"/>
</dbReference>
<feature type="DNA-binding region" description="Homeobox" evidence="6">
    <location>
        <begin position="487"/>
        <end position="546"/>
    </location>
</feature>
<dbReference type="PANTHER" id="PTHR45659">
    <property type="entry name" value="HOMEOBOX PROTEIN HOX"/>
    <property type="match status" value="1"/>
</dbReference>
<evidence type="ECO:0000256" key="6">
    <source>
        <dbReference type="PROSITE-ProRule" id="PRU00108"/>
    </source>
</evidence>
<dbReference type="InterPro" id="IPR050296">
    <property type="entry name" value="Antp_homeobox"/>
</dbReference>